<protein>
    <submittedName>
        <fullName evidence="1">Uncharacterized protein</fullName>
    </submittedName>
</protein>
<keyword evidence="2" id="KW-1185">Reference proteome</keyword>
<dbReference type="AlphaFoldDB" id="V6MCS9"/>
<dbReference type="OrthoDB" id="2610379at2"/>
<dbReference type="EMBL" id="AYJU01000003">
    <property type="protein sequence ID" value="EST55710.1"/>
    <property type="molecule type" value="Genomic_DNA"/>
</dbReference>
<dbReference type="STRING" id="1408254.T458_07290"/>
<comment type="caution">
    <text evidence="1">The sequence shown here is derived from an EMBL/GenBank/DDBJ whole genome shotgun (WGS) entry which is preliminary data.</text>
</comment>
<evidence type="ECO:0000313" key="2">
    <source>
        <dbReference type="Proteomes" id="UP000017973"/>
    </source>
</evidence>
<dbReference type="Proteomes" id="UP000017973">
    <property type="component" value="Unassembled WGS sequence"/>
</dbReference>
<dbReference type="eggNOG" id="ENOG50307NY">
    <property type="taxonomic scope" value="Bacteria"/>
</dbReference>
<proteinExistence type="predicted"/>
<name>V6MCS9_9BACL</name>
<dbReference type="RefSeq" id="WP_023555474.1">
    <property type="nucleotide sequence ID" value="NZ_KI629787.1"/>
</dbReference>
<reference evidence="1 2" key="1">
    <citation type="journal article" date="2014" name="Genome Announc.">
        <title>Draft Genome Sequence of Brevibacillus panacihumi Strain W25, a Halotolerant Hydrocarbon-Degrading Bacterium.</title>
        <authorList>
            <person name="Wang X."/>
            <person name="Jin D."/>
            <person name="Zhou L."/>
            <person name="Wu L."/>
            <person name="An W."/>
            <person name="Chen Y."/>
            <person name="Zhao L."/>
        </authorList>
    </citation>
    <scope>NUCLEOTIDE SEQUENCE [LARGE SCALE GENOMIC DNA]</scope>
    <source>
        <strain evidence="1 2">W25</strain>
    </source>
</reference>
<organism evidence="1 2">
    <name type="scientific">Brevibacillus panacihumi W25</name>
    <dbReference type="NCBI Taxonomy" id="1408254"/>
    <lineage>
        <taxon>Bacteria</taxon>
        <taxon>Bacillati</taxon>
        <taxon>Bacillota</taxon>
        <taxon>Bacilli</taxon>
        <taxon>Bacillales</taxon>
        <taxon>Paenibacillaceae</taxon>
        <taxon>Brevibacillus</taxon>
    </lineage>
</organism>
<gene>
    <name evidence="1" type="ORF">T458_07290</name>
</gene>
<sequence>MKKNKEKIKKIAKKDFEKLQEMGLVNEDVTGDVTIAGTEIGDYEDGDFRGWGYIIYHGIEDSEYEYSYYTKFEWSSRPTLYFTDRVAHAWQYHTTSIRTSADYDVTYFSSSGRKLGSIDYDPDTEQDVYGSLAEIDIDYHEGIHDGYLKDKVRIPKSHKGETGTFVSRYVHSSAPKYVDGFSIGYGPISITIKGANWVYPWRNKFTIGKDY</sequence>
<accession>V6MCS9</accession>
<dbReference type="HOGENOM" id="CLU_1302957_0_0_9"/>
<evidence type="ECO:0000313" key="1">
    <source>
        <dbReference type="EMBL" id="EST55710.1"/>
    </source>
</evidence>